<dbReference type="EnsemblMetazoa" id="tetur02g03390.1">
    <property type="protein sequence ID" value="tetur02g03390.1"/>
    <property type="gene ID" value="tetur02g03390"/>
</dbReference>
<proteinExistence type="predicted"/>
<dbReference type="AlphaFoldDB" id="T1JV56"/>
<keyword evidence="3" id="KW-1185">Reference proteome</keyword>
<dbReference type="eggNOG" id="KOG1987">
    <property type="taxonomic scope" value="Eukaryota"/>
</dbReference>
<dbReference type="OrthoDB" id="10430434at2759"/>
<evidence type="ECO:0000313" key="2">
    <source>
        <dbReference type="EnsemblMetazoa" id="tetur02g03390.1"/>
    </source>
</evidence>
<organism evidence="2 3">
    <name type="scientific">Tetranychus urticae</name>
    <name type="common">Two-spotted spider mite</name>
    <dbReference type="NCBI Taxonomy" id="32264"/>
    <lineage>
        <taxon>Eukaryota</taxon>
        <taxon>Metazoa</taxon>
        <taxon>Ecdysozoa</taxon>
        <taxon>Arthropoda</taxon>
        <taxon>Chelicerata</taxon>
        <taxon>Arachnida</taxon>
        <taxon>Acari</taxon>
        <taxon>Acariformes</taxon>
        <taxon>Trombidiformes</taxon>
        <taxon>Prostigmata</taxon>
        <taxon>Eleutherengona</taxon>
        <taxon>Raphignathae</taxon>
        <taxon>Tetranychoidea</taxon>
        <taxon>Tetranychidae</taxon>
        <taxon>Tetranychus</taxon>
    </lineage>
</organism>
<name>T1JV56_TETUR</name>
<reference evidence="3" key="1">
    <citation type="submission" date="2011-08" db="EMBL/GenBank/DDBJ databases">
        <authorList>
            <person name="Rombauts S."/>
        </authorList>
    </citation>
    <scope>NUCLEOTIDE SEQUENCE</scope>
    <source>
        <strain evidence="3">London</strain>
    </source>
</reference>
<dbReference type="EMBL" id="CAEY01000791">
    <property type="status" value="NOT_ANNOTATED_CDS"/>
    <property type="molecule type" value="Genomic_DNA"/>
</dbReference>
<dbReference type="KEGG" id="tut:107370896"/>
<accession>T1JV56</accession>
<evidence type="ECO:0000313" key="3">
    <source>
        <dbReference type="Proteomes" id="UP000015104"/>
    </source>
</evidence>
<dbReference type="SUPFAM" id="SSF49599">
    <property type="entry name" value="TRAF domain-like"/>
    <property type="match status" value="1"/>
</dbReference>
<dbReference type="Proteomes" id="UP000015104">
    <property type="component" value="Unassembled WGS sequence"/>
</dbReference>
<dbReference type="STRING" id="32264.T1JV56"/>
<dbReference type="Gene3D" id="2.60.210.10">
    <property type="entry name" value="Apoptosis, Tumor Necrosis Factor Receptor Associated Protein 2, Chain A"/>
    <property type="match status" value="1"/>
</dbReference>
<dbReference type="HOGENOM" id="CLU_1505364_0_0_1"/>
<evidence type="ECO:0000259" key="1">
    <source>
        <dbReference type="PROSITE" id="PS50144"/>
    </source>
</evidence>
<dbReference type="InterPro" id="IPR002083">
    <property type="entry name" value="MATH/TRAF_dom"/>
</dbReference>
<sequence>MPSSQSMSLLPVTKFSCIWPIQYFTSIPSDIEFICCPNFSPPNSKDKWFMKLRPKVLDEQSGIEYIGIHLFLRSCEDWTKQQIRARYIISVLDLDGDPRYTGECSRPEGRIFKAGTEGHGYRLLAPREVLLNPANNMLGAEDTIRILCEIIMFEEVEDIEKINAEKSLIEATQTLDIAN</sequence>
<dbReference type="InterPro" id="IPR008974">
    <property type="entry name" value="TRAF-like"/>
</dbReference>
<protein>
    <recommendedName>
        <fullName evidence="1">MATH domain-containing protein</fullName>
    </recommendedName>
</protein>
<dbReference type="PROSITE" id="PS50144">
    <property type="entry name" value="MATH"/>
    <property type="match status" value="1"/>
</dbReference>
<gene>
    <name evidence="2" type="primary">107370896</name>
</gene>
<feature type="domain" description="MATH" evidence="1">
    <location>
        <begin position="14"/>
        <end position="150"/>
    </location>
</feature>
<reference evidence="2" key="2">
    <citation type="submission" date="2015-06" db="UniProtKB">
        <authorList>
            <consortium name="EnsemblMetazoa"/>
        </authorList>
    </citation>
    <scope>IDENTIFICATION</scope>
</reference>